<comment type="caution">
    <text evidence="2">The sequence shown here is derived from an EMBL/GenBank/DDBJ whole genome shotgun (WGS) entry which is preliminary data.</text>
</comment>
<evidence type="ECO:0000256" key="1">
    <source>
        <dbReference type="SAM" id="MobiDB-lite"/>
    </source>
</evidence>
<reference evidence="2" key="1">
    <citation type="submission" date="2018-10" db="EMBL/GenBank/DDBJ databases">
        <title>Population genomic analysis revealed the cold adaptation of white poplar.</title>
        <authorList>
            <person name="Liu Y.-J."/>
        </authorList>
    </citation>
    <scope>NUCLEOTIDE SEQUENCE [LARGE SCALE GENOMIC DNA]</scope>
    <source>
        <strain evidence="2">PAL-ZL1</strain>
    </source>
</reference>
<feature type="compositionally biased region" description="Polar residues" evidence="1">
    <location>
        <begin position="60"/>
        <end position="87"/>
    </location>
</feature>
<feature type="compositionally biased region" description="Low complexity" evidence="1">
    <location>
        <begin position="21"/>
        <end position="32"/>
    </location>
</feature>
<gene>
    <name evidence="2" type="ORF">D5086_0000035190</name>
</gene>
<dbReference type="AlphaFoldDB" id="A0A4U5QVR2"/>
<feature type="compositionally biased region" description="Polar residues" evidence="1">
    <location>
        <begin position="125"/>
        <end position="139"/>
    </location>
</feature>
<protein>
    <submittedName>
        <fullName evidence="2">Uncharacterized protein</fullName>
    </submittedName>
</protein>
<accession>A0A4U5QVR2</accession>
<dbReference type="EMBL" id="RCHU01000093">
    <property type="protein sequence ID" value="TKS15243.1"/>
    <property type="molecule type" value="Genomic_DNA"/>
</dbReference>
<evidence type="ECO:0000313" key="2">
    <source>
        <dbReference type="EMBL" id="TKS15243.1"/>
    </source>
</evidence>
<sequence>MTYRRRQATGSSRWSLDDFLNSSSASNVSSPNFADSTSCFEEHPIPRIPKVQQGDDVGGNPSQEDADVNSNPRVLQQVADVSSNPSQEGDDFFSNPRVQKGADVSSNPSREGDDFFSKPRVQNGADVSSNPIQEGDNVFSNPRVQEAPLQRLQETTMSNVCSLTQKISRRRLAITNWEKGGLIGSGSFGSVYKVSNEK</sequence>
<organism evidence="2">
    <name type="scientific">Populus alba</name>
    <name type="common">White poplar</name>
    <dbReference type="NCBI Taxonomy" id="43335"/>
    <lineage>
        <taxon>Eukaryota</taxon>
        <taxon>Viridiplantae</taxon>
        <taxon>Streptophyta</taxon>
        <taxon>Embryophyta</taxon>
        <taxon>Tracheophyta</taxon>
        <taxon>Spermatophyta</taxon>
        <taxon>Magnoliopsida</taxon>
        <taxon>eudicotyledons</taxon>
        <taxon>Gunneridae</taxon>
        <taxon>Pentapetalae</taxon>
        <taxon>rosids</taxon>
        <taxon>fabids</taxon>
        <taxon>Malpighiales</taxon>
        <taxon>Salicaceae</taxon>
        <taxon>Saliceae</taxon>
        <taxon>Populus</taxon>
    </lineage>
</organism>
<proteinExistence type="predicted"/>
<feature type="region of interest" description="Disordered" evidence="1">
    <location>
        <begin position="1"/>
        <end position="139"/>
    </location>
</feature>
<name>A0A4U5QVR2_POPAL</name>